<sequence length="131" mass="14689">MHIKSLDHLVLTVNSINDTIDFYCHILGMEKIVFAENRVALLFGSQKINLHERGKEFEPKAQYVRTGSADLCFIVETPLTSVIAELNHKQVKIIDGPVMRTGAQGAIESVYLYDPDGNLIELSNYIEPSAR</sequence>
<dbReference type="InterPro" id="IPR029068">
    <property type="entry name" value="Glyas_Bleomycin-R_OHBP_Dase"/>
</dbReference>
<dbReference type="InterPro" id="IPR004360">
    <property type="entry name" value="Glyas_Fos-R_dOase_dom"/>
</dbReference>
<evidence type="ECO:0000313" key="3">
    <source>
        <dbReference type="Proteomes" id="UP001161423"/>
    </source>
</evidence>
<dbReference type="Gene3D" id="3.10.180.10">
    <property type="entry name" value="2,3-Dihydroxybiphenyl 1,2-Dioxygenase, domain 1"/>
    <property type="match status" value="1"/>
</dbReference>
<dbReference type="PANTHER" id="PTHR21366">
    <property type="entry name" value="GLYOXALASE FAMILY PROTEIN"/>
    <property type="match status" value="1"/>
</dbReference>
<keyword evidence="3" id="KW-1185">Reference proteome</keyword>
<dbReference type="RefSeq" id="WP_284722752.1">
    <property type="nucleotide sequence ID" value="NZ_BSND01000004.1"/>
</dbReference>
<organism evidence="2 3">
    <name type="scientific">Methylophaga thalassica</name>
    <dbReference type="NCBI Taxonomy" id="40223"/>
    <lineage>
        <taxon>Bacteria</taxon>
        <taxon>Pseudomonadati</taxon>
        <taxon>Pseudomonadota</taxon>
        <taxon>Gammaproteobacteria</taxon>
        <taxon>Thiotrichales</taxon>
        <taxon>Piscirickettsiaceae</taxon>
        <taxon>Methylophaga</taxon>
    </lineage>
</organism>
<reference evidence="2" key="2">
    <citation type="submission" date="2023-01" db="EMBL/GenBank/DDBJ databases">
        <title>Draft genome sequence of Methylophaga thalassica strain NBRC 102424.</title>
        <authorList>
            <person name="Sun Q."/>
            <person name="Mori K."/>
        </authorList>
    </citation>
    <scope>NUCLEOTIDE SEQUENCE</scope>
    <source>
        <strain evidence="2">NBRC 102424</strain>
    </source>
</reference>
<evidence type="ECO:0000259" key="1">
    <source>
        <dbReference type="PROSITE" id="PS51819"/>
    </source>
</evidence>
<dbReference type="InterPro" id="IPR050383">
    <property type="entry name" value="GlyoxalaseI/FosfomycinResist"/>
</dbReference>
<protein>
    <submittedName>
        <fullName evidence="2">Virulence protein</fullName>
    </submittedName>
</protein>
<accession>A0ABQ5TT39</accession>
<dbReference type="Pfam" id="PF00903">
    <property type="entry name" value="Glyoxalase"/>
    <property type="match status" value="1"/>
</dbReference>
<gene>
    <name evidence="2" type="ORF">GCM10007891_11860</name>
</gene>
<dbReference type="EMBL" id="BSND01000004">
    <property type="protein sequence ID" value="GLP99332.1"/>
    <property type="molecule type" value="Genomic_DNA"/>
</dbReference>
<dbReference type="PANTHER" id="PTHR21366:SF14">
    <property type="entry name" value="GLYOXALASE DOMAIN-CONTAINING PROTEIN 5"/>
    <property type="match status" value="1"/>
</dbReference>
<dbReference type="PROSITE" id="PS51819">
    <property type="entry name" value="VOC"/>
    <property type="match status" value="1"/>
</dbReference>
<reference evidence="2" key="1">
    <citation type="journal article" date="2014" name="Int. J. Syst. Evol. Microbiol.">
        <title>Complete genome of a new Firmicutes species belonging to the dominant human colonic microbiota ('Ruminococcus bicirculans') reveals two chromosomes and a selective capacity to utilize plant glucans.</title>
        <authorList>
            <consortium name="NISC Comparative Sequencing Program"/>
            <person name="Wegmann U."/>
            <person name="Louis P."/>
            <person name="Goesmann A."/>
            <person name="Henrissat B."/>
            <person name="Duncan S.H."/>
            <person name="Flint H.J."/>
        </authorList>
    </citation>
    <scope>NUCLEOTIDE SEQUENCE</scope>
    <source>
        <strain evidence="2">NBRC 102424</strain>
    </source>
</reference>
<comment type="caution">
    <text evidence="2">The sequence shown here is derived from an EMBL/GenBank/DDBJ whole genome shotgun (WGS) entry which is preliminary data.</text>
</comment>
<proteinExistence type="predicted"/>
<dbReference type="SUPFAM" id="SSF54593">
    <property type="entry name" value="Glyoxalase/Bleomycin resistance protein/Dihydroxybiphenyl dioxygenase"/>
    <property type="match status" value="1"/>
</dbReference>
<dbReference type="Proteomes" id="UP001161423">
    <property type="component" value="Unassembled WGS sequence"/>
</dbReference>
<dbReference type="CDD" id="cd07253">
    <property type="entry name" value="GLOD5"/>
    <property type="match status" value="1"/>
</dbReference>
<evidence type="ECO:0000313" key="2">
    <source>
        <dbReference type="EMBL" id="GLP99332.1"/>
    </source>
</evidence>
<name>A0ABQ5TT39_9GAMM</name>
<dbReference type="InterPro" id="IPR037523">
    <property type="entry name" value="VOC_core"/>
</dbReference>
<feature type="domain" description="VOC" evidence="1">
    <location>
        <begin position="5"/>
        <end position="125"/>
    </location>
</feature>